<protein>
    <submittedName>
        <fullName evidence="2">Uncharacterized protein</fullName>
    </submittedName>
</protein>
<proteinExistence type="predicted"/>
<feature type="compositionally biased region" description="Low complexity" evidence="1">
    <location>
        <begin position="266"/>
        <end position="278"/>
    </location>
</feature>
<evidence type="ECO:0000313" key="3">
    <source>
        <dbReference type="Proteomes" id="UP000799302"/>
    </source>
</evidence>
<dbReference type="PANTHER" id="PTHR42106:SF1">
    <property type="match status" value="1"/>
</dbReference>
<gene>
    <name evidence="2" type="ORF">BT63DRAFT_413280</name>
</gene>
<dbReference type="AlphaFoldDB" id="A0A6A6UFZ2"/>
<feature type="compositionally biased region" description="Polar residues" evidence="1">
    <location>
        <begin position="311"/>
        <end position="325"/>
    </location>
</feature>
<evidence type="ECO:0000313" key="2">
    <source>
        <dbReference type="EMBL" id="KAF2670566.1"/>
    </source>
</evidence>
<dbReference type="OrthoDB" id="340550at2759"/>
<dbReference type="PANTHER" id="PTHR42106">
    <property type="entry name" value="CHROMOSOME 10, WHOLE GENOME SHOTGUN SEQUENCE"/>
    <property type="match status" value="1"/>
</dbReference>
<dbReference type="Proteomes" id="UP000799302">
    <property type="component" value="Unassembled WGS sequence"/>
</dbReference>
<feature type="compositionally biased region" description="Polar residues" evidence="1">
    <location>
        <begin position="395"/>
        <end position="410"/>
    </location>
</feature>
<organism evidence="2 3">
    <name type="scientific">Microthyrium microscopicum</name>
    <dbReference type="NCBI Taxonomy" id="703497"/>
    <lineage>
        <taxon>Eukaryota</taxon>
        <taxon>Fungi</taxon>
        <taxon>Dikarya</taxon>
        <taxon>Ascomycota</taxon>
        <taxon>Pezizomycotina</taxon>
        <taxon>Dothideomycetes</taxon>
        <taxon>Dothideomycetes incertae sedis</taxon>
        <taxon>Microthyriales</taxon>
        <taxon>Microthyriaceae</taxon>
        <taxon>Microthyrium</taxon>
    </lineage>
</organism>
<keyword evidence="3" id="KW-1185">Reference proteome</keyword>
<sequence>MNSHYSLEAVIKETFPDPPASDELTIRTPTKLKSRSLSDSTPKLEPSPKLKEYAKNRTQDDNAVRDVLSTPQRAAPPRGLSLCLPPTNTNTSSTLFNRRVPPSPKVESRSPYGSPSSVLPRHSRGLDFSRAATLLHHSTLAEVSPDSSPTIAQRGMMIPGRKQSVNAMSVDPPSWNAERSTISSSLGSVNMFASEDSSSDDDMEPVDPEETEDAILATPNLHKKTSSSNNGPSIYSTGWGPSIFSPAGSNFLSYRRRLDSRKSRKSSSSASGHSNLASPAPTSPLPGKIGEGGFFPRDANLRNTAARRESLSMTTNELTISSGNDSGDEASAPGQHTPGVIRRPVTRRGNLLPKTRAFGRIRAELIEESAPVDTEVKREAEVIRQVRESDPVPASNANTTHSSPSMQPVNSLEDIPEHNDGLLMPLDSNGSTSSTNNLIVPGKGLFGAFAAGNSGPKDFWDTFDKHTPPPATFPRAGSISEDINMGSPILSQDPYETPFAYPSYPHSRASTPQATSNTIGVHPPSAADGLRKNNKRRRDDDFDTTSLKRRAVSPGVSVANSPILSQSPAARGDLWGQQANQAKLSRESSVMGSGCGGHAAGERSNSVSSVVMGTPSLGPKRVGLQGMTDMQGLTEKMSIE</sequence>
<dbReference type="EMBL" id="MU004234">
    <property type="protein sequence ID" value="KAF2670566.1"/>
    <property type="molecule type" value="Genomic_DNA"/>
</dbReference>
<feature type="compositionally biased region" description="Polar residues" evidence="1">
    <location>
        <begin position="508"/>
        <end position="519"/>
    </location>
</feature>
<evidence type="ECO:0000256" key="1">
    <source>
        <dbReference type="SAM" id="MobiDB-lite"/>
    </source>
</evidence>
<feature type="region of interest" description="Disordered" evidence="1">
    <location>
        <begin position="385"/>
        <end position="431"/>
    </location>
</feature>
<feature type="compositionally biased region" description="Basic and acidic residues" evidence="1">
    <location>
        <begin position="46"/>
        <end position="64"/>
    </location>
</feature>
<feature type="compositionally biased region" description="Acidic residues" evidence="1">
    <location>
        <begin position="197"/>
        <end position="210"/>
    </location>
</feature>
<feature type="region of interest" description="Disordered" evidence="1">
    <location>
        <begin position="258"/>
        <end position="352"/>
    </location>
</feature>
<feature type="region of interest" description="Disordered" evidence="1">
    <location>
        <begin position="191"/>
        <end position="210"/>
    </location>
</feature>
<feature type="region of interest" description="Disordered" evidence="1">
    <location>
        <begin position="588"/>
        <end position="609"/>
    </location>
</feature>
<name>A0A6A6UFZ2_9PEZI</name>
<feature type="region of interest" description="Disordered" evidence="1">
    <location>
        <begin position="1"/>
        <end position="121"/>
    </location>
</feature>
<feature type="region of interest" description="Disordered" evidence="1">
    <location>
        <begin position="506"/>
        <end position="547"/>
    </location>
</feature>
<feature type="compositionally biased region" description="Polar residues" evidence="1">
    <location>
        <begin position="86"/>
        <end position="96"/>
    </location>
</feature>
<accession>A0A6A6UFZ2</accession>
<reference evidence="2" key="1">
    <citation type="journal article" date="2020" name="Stud. Mycol.">
        <title>101 Dothideomycetes genomes: a test case for predicting lifestyles and emergence of pathogens.</title>
        <authorList>
            <person name="Haridas S."/>
            <person name="Albert R."/>
            <person name="Binder M."/>
            <person name="Bloem J."/>
            <person name="Labutti K."/>
            <person name="Salamov A."/>
            <person name="Andreopoulos B."/>
            <person name="Baker S."/>
            <person name="Barry K."/>
            <person name="Bills G."/>
            <person name="Bluhm B."/>
            <person name="Cannon C."/>
            <person name="Castanera R."/>
            <person name="Culley D."/>
            <person name="Daum C."/>
            <person name="Ezra D."/>
            <person name="Gonzalez J."/>
            <person name="Henrissat B."/>
            <person name="Kuo A."/>
            <person name="Liang C."/>
            <person name="Lipzen A."/>
            <person name="Lutzoni F."/>
            <person name="Magnuson J."/>
            <person name="Mondo S."/>
            <person name="Nolan M."/>
            <person name="Ohm R."/>
            <person name="Pangilinan J."/>
            <person name="Park H.-J."/>
            <person name="Ramirez L."/>
            <person name="Alfaro M."/>
            <person name="Sun H."/>
            <person name="Tritt A."/>
            <person name="Yoshinaga Y."/>
            <person name="Zwiers L.-H."/>
            <person name="Turgeon B."/>
            <person name="Goodwin S."/>
            <person name="Spatafora J."/>
            <person name="Crous P."/>
            <person name="Grigoriev I."/>
        </authorList>
    </citation>
    <scope>NUCLEOTIDE SEQUENCE</scope>
    <source>
        <strain evidence="2">CBS 115976</strain>
    </source>
</reference>